<dbReference type="EMBL" id="BNEA01000015">
    <property type="protein sequence ID" value="GHI54320.1"/>
    <property type="molecule type" value="Genomic_DNA"/>
</dbReference>
<dbReference type="Proteomes" id="UP000646738">
    <property type="component" value="Unassembled WGS sequence"/>
</dbReference>
<proteinExistence type="predicted"/>
<feature type="compositionally biased region" description="Basic and acidic residues" evidence="2">
    <location>
        <begin position="234"/>
        <end position="244"/>
    </location>
</feature>
<evidence type="ECO:0000256" key="1">
    <source>
        <dbReference type="SAM" id="Coils"/>
    </source>
</evidence>
<comment type="caution">
    <text evidence="3">The sequence shown here is derived from an EMBL/GenBank/DDBJ whole genome shotgun (WGS) entry which is preliminary data.</text>
</comment>
<keyword evidence="4" id="KW-1185">Reference proteome</keyword>
<gene>
    <name evidence="3" type="ORF">Srubr_41660</name>
</gene>
<reference evidence="4" key="1">
    <citation type="submission" date="2023-07" db="EMBL/GenBank/DDBJ databases">
        <title>Whole genome shotgun sequence of Streptomyces achromogenes subsp. rubradiris NBRC 14000.</title>
        <authorList>
            <person name="Komaki H."/>
            <person name="Tamura T."/>
        </authorList>
    </citation>
    <scope>NUCLEOTIDE SEQUENCE [LARGE SCALE GENOMIC DNA]</scope>
    <source>
        <strain evidence="4">NBRC 14000</strain>
    </source>
</reference>
<accession>A0ABQ3REQ8</accession>
<keyword evidence="1" id="KW-0175">Coiled coil</keyword>
<evidence type="ECO:0000313" key="4">
    <source>
        <dbReference type="Proteomes" id="UP000646738"/>
    </source>
</evidence>
<sequence length="550" mass="59512">MSSGFALPGIEMVAPAVYFPPPPPPLDPQALPHTGMLHLHDAAGQASGHLTDAAGQLTDVAEHAAHQAADAALQVLGSLSGVLLVGRAALLGTRLLAAGAVRAAEEQRCLERRQRIAATAAEQWEAAAFAAVRVNARRHALLARVARAQALGGPPGPPPHPDVPPPLAPVGARLADLRRDVARAEQALHSAERAQAAWEQRRLAAQCRLDEDRDDDWQLALRESRERALRRYAAERTADAEAGRLPHPAAGRPAPAPTDVREVRRTGARILGELDPYAAPETAGLAAQAVRDAVRRAAEDPRRARIHLTEARKFVRDANRQARETREAQERAALHHDFLVYETPEGAEDLTPAPDAVALLRRTLDEGVALGPAERELVERRVTERVRALEALYVQERCAGAVAELARRFGGRAGLGRGAGQEVRLDWTPPGWDPGHWLRATLLDGRLSVATMYRGGPGERTPQQRALDDERCAETRTRLTELERITESLGLEVEFTVEHTEGALPGVPGENALVLDDLIGEAEQLADAYQDVLPRPARHRHADGGDRRAG</sequence>
<feature type="coiled-coil region" evidence="1">
    <location>
        <begin position="174"/>
        <end position="201"/>
    </location>
</feature>
<feature type="region of interest" description="Disordered" evidence="2">
    <location>
        <begin position="234"/>
        <end position="259"/>
    </location>
</feature>
<name>A0ABQ3REQ8_STRRR</name>
<evidence type="ECO:0000313" key="3">
    <source>
        <dbReference type="EMBL" id="GHI54320.1"/>
    </source>
</evidence>
<dbReference type="RefSeq" id="WP_189990600.1">
    <property type="nucleotide sequence ID" value="NZ_BNCB01000002.1"/>
</dbReference>
<protein>
    <submittedName>
        <fullName evidence="3">Uncharacterized protein</fullName>
    </submittedName>
</protein>
<organism evidence="3 4">
    <name type="scientific">Streptomyces rubradiris</name>
    <name type="common">Streptomyces achromogenes subsp. rubradiris</name>
    <dbReference type="NCBI Taxonomy" id="285531"/>
    <lineage>
        <taxon>Bacteria</taxon>
        <taxon>Bacillati</taxon>
        <taxon>Actinomycetota</taxon>
        <taxon>Actinomycetes</taxon>
        <taxon>Kitasatosporales</taxon>
        <taxon>Streptomycetaceae</taxon>
        <taxon>Streptomyces</taxon>
    </lineage>
</organism>
<evidence type="ECO:0000256" key="2">
    <source>
        <dbReference type="SAM" id="MobiDB-lite"/>
    </source>
</evidence>